<dbReference type="AlphaFoldDB" id="A0A4Y7KNH7"/>
<dbReference type="Gene3D" id="3.90.226.10">
    <property type="entry name" value="2-enoyl-CoA Hydratase, Chain A, domain 1"/>
    <property type="match status" value="1"/>
</dbReference>
<gene>
    <name evidence="4" type="ORF">C5167_049893</name>
</gene>
<comment type="pathway">
    <text evidence="2">Amino-acid degradation; L-valine degradation.</text>
</comment>
<evidence type="ECO:0000313" key="5">
    <source>
        <dbReference type="Proteomes" id="UP000316621"/>
    </source>
</evidence>
<dbReference type="InterPro" id="IPR032259">
    <property type="entry name" value="HIBYL-CoA-H"/>
</dbReference>
<dbReference type="GO" id="GO:0003860">
    <property type="term" value="F:3-hydroxyisobutyryl-CoA hydrolase activity"/>
    <property type="evidence" value="ECO:0007669"/>
    <property type="project" value="UniProtKB-UniRule"/>
</dbReference>
<dbReference type="OrthoDB" id="16820at2759"/>
<evidence type="ECO:0000256" key="1">
    <source>
        <dbReference type="ARBA" id="ARBA00022801"/>
    </source>
</evidence>
<keyword evidence="1 2" id="KW-0378">Hydrolase</keyword>
<evidence type="ECO:0000313" key="4">
    <source>
        <dbReference type="EMBL" id="RZC74416.1"/>
    </source>
</evidence>
<dbReference type="NCBIfam" id="NF004127">
    <property type="entry name" value="PRK05617.1"/>
    <property type="match status" value="1"/>
</dbReference>
<dbReference type="PANTHER" id="PTHR43176:SF4">
    <property type="entry name" value="3-HYDROXYISOBUTYRYL-COA HYDROLASE-LIKE PROTEIN 1, MITOCHONDRIAL"/>
    <property type="match status" value="1"/>
</dbReference>
<dbReference type="InterPro" id="IPR029045">
    <property type="entry name" value="ClpP/crotonase-like_dom_sf"/>
</dbReference>
<dbReference type="EC" id="3.1.2.4" evidence="2"/>
<evidence type="ECO:0000259" key="3">
    <source>
        <dbReference type="Pfam" id="PF16113"/>
    </source>
</evidence>
<dbReference type="FunFam" id="3.90.226.10:FF:000027">
    <property type="entry name" value="Probable 3-hydroxyisobutyryl-CoA hydrolase 2"/>
    <property type="match status" value="1"/>
</dbReference>
<dbReference type="Proteomes" id="UP000316621">
    <property type="component" value="Chromosome 8"/>
</dbReference>
<comment type="catalytic activity">
    <reaction evidence="2">
        <text>3-hydroxy-2-methylpropanoyl-CoA + H2O = 3-hydroxy-2-methylpropanoate + CoA + H(+)</text>
        <dbReference type="Rhea" id="RHEA:20888"/>
        <dbReference type="ChEBI" id="CHEBI:11805"/>
        <dbReference type="ChEBI" id="CHEBI:15377"/>
        <dbReference type="ChEBI" id="CHEBI:15378"/>
        <dbReference type="ChEBI" id="CHEBI:57287"/>
        <dbReference type="ChEBI" id="CHEBI:57340"/>
        <dbReference type="EC" id="3.1.2.4"/>
    </reaction>
</comment>
<accession>A0A4Y7KNH7</accession>
<dbReference type="OMA" id="LYESWEN"/>
<dbReference type="InterPro" id="IPR045004">
    <property type="entry name" value="ECH_dom"/>
</dbReference>
<dbReference type="STRING" id="3469.A0A4Y7KNH7"/>
<protein>
    <recommendedName>
        <fullName evidence="2">3-hydroxyisobutyryl-CoA hydrolase</fullName>
        <shortName evidence="2">HIB-CoA hydrolase</shortName>
        <shortName evidence="2">HIBYL-CoA-H</shortName>
        <ecNumber evidence="2">3.1.2.4</ecNumber>
    </recommendedName>
    <alternativeName>
        <fullName evidence="2">3-hydroxyisobutyryl-coenzyme A hydrolase</fullName>
    </alternativeName>
</protein>
<evidence type="ECO:0000256" key="2">
    <source>
        <dbReference type="RuleBase" id="RU369070"/>
    </source>
</evidence>
<dbReference type="SUPFAM" id="SSF52096">
    <property type="entry name" value="ClpP/crotonase"/>
    <property type="match status" value="1"/>
</dbReference>
<comment type="similarity">
    <text evidence="2">Belongs to the enoyl-CoA hydratase/isomerase family.</text>
</comment>
<name>A0A4Y7KNH7_PAPSO</name>
<dbReference type="CDD" id="cd06558">
    <property type="entry name" value="crotonase-like"/>
    <property type="match status" value="1"/>
</dbReference>
<dbReference type="Pfam" id="PF16113">
    <property type="entry name" value="ECH_2"/>
    <property type="match status" value="1"/>
</dbReference>
<dbReference type="Gramene" id="RZC74416">
    <property type="protein sequence ID" value="RZC74416"/>
    <property type="gene ID" value="C5167_049893"/>
</dbReference>
<dbReference type="PANTHER" id="PTHR43176">
    <property type="entry name" value="3-HYDROXYISOBUTYRYL-COA HYDROLASE-RELATED"/>
    <property type="match status" value="1"/>
</dbReference>
<sequence>MQRFKPLFLSPKHSRITTLPLLSHLRNFSSSFLTQNNDSEDLQNQVLVEGNPTSRIAILNRPSALNALNTNVCSRLQKLYESWEEDPNIGFVVLKGSGRAFCAGGDIVALYRLLNEGKVKECKEFFSSAYGFMYFVGTYLKPHVALMDGVTMGGGAGISIPGTFRVVTDKTIFATPETQIGFHPDAGASFYLSRLPGFLGEYLALTGDKLNGVEMMACGLATHYSPSTRLTWIEERLRKLVTDDPSTIETSLEEFSIAGLPEESSVMHRIETIDKCFRHDTVEEIVDAMETEATGSNDELFTSALKKLKQAAPLSLKVALKSIRDGRYQTFDQCMVREYRMSLQAMSKQISSDFSEGVRARLVEKDFLPKWNPPCSEQVSQDMVNSYFTRLSDTEADLELPIKSREAFV</sequence>
<proteinExistence type="inferred from homology"/>
<comment type="function">
    <text evidence="2">Hydrolyzes 3-hydroxyisobutyryl-CoA (HIBYL-CoA), a saline catabolite. Has high activity toward isobutyryl-CoA. Could be an isobutyryl-CoA dehydrogenase that functions in valine catabolism.</text>
</comment>
<organism evidence="4 5">
    <name type="scientific">Papaver somniferum</name>
    <name type="common">Opium poppy</name>
    <dbReference type="NCBI Taxonomy" id="3469"/>
    <lineage>
        <taxon>Eukaryota</taxon>
        <taxon>Viridiplantae</taxon>
        <taxon>Streptophyta</taxon>
        <taxon>Embryophyta</taxon>
        <taxon>Tracheophyta</taxon>
        <taxon>Spermatophyta</taxon>
        <taxon>Magnoliopsida</taxon>
        <taxon>Ranunculales</taxon>
        <taxon>Papaveraceae</taxon>
        <taxon>Papaveroideae</taxon>
        <taxon>Papaver</taxon>
    </lineage>
</organism>
<feature type="domain" description="Enoyl-CoA hydratase/isomerase" evidence="3">
    <location>
        <begin position="55"/>
        <end position="388"/>
    </location>
</feature>
<dbReference type="EMBL" id="CM010722">
    <property type="protein sequence ID" value="RZC74416.1"/>
    <property type="molecule type" value="Genomic_DNA"/>
</dbReference>
<keyword evidence="5" id="KW-1185">Reference proteome</keyword>
<dbReference type="GO" id="GO:0006574">
    <property type="term" value="P:L-valine catabolic process"/>
    <property type="evidence" value="ECO:0007669"/>
    <property type="project" value="UniProtKB-UniRule"/>
</dbReference>
<reference evidence="4 5" key="1">
    <citation type="journal article" date="2018" name="Science">
        <title>The opium poppy genome and morphinan production.</title>
        <authorList>
            <person name="Guo L."/>
            <person name="Winzer T."/>
            <person name="Yang X."/>
            <person name="Li Y."/>
            <person name="Ning Z."/>
            <person name="He Z."/>
            <person name="Teodor R."/>
            <person name="Lu Y."/>
            <person name="Bowser T.A."/>
            <person name="Graham I.A."/>
            <person name="Ye K."/>
        </authorList>
    </citation>
    <scope>NUCLEOTIDE SEQUENCE [LARGE SCALE GENOMIC DNA]</scope>
    <source>
        <strain evidence="5">cv. HN1</strain>
        <tissue evidence="4">Leaves</tissue>
    </source>
</reference>